<feature type="signal peptide" evidence="1">
    <location>
        <begin position="1"/>
        <end position="24"/>
    </location>
</feature>
<dbReference type="Proteomes" id="UP000245711">
    <property type="component" value="Chromosome"/>
</dbReference>
<dbReference type="PROSITE" id="PS51257">
    <property type="entry name" value="PROKAR_LIPOPROTEIN"/>
    <property type="match status" value="1"/>
</dbReference>
<evidence type="ECO:0008006" key="4">
    <source>
        <dbReference type="Google" id="ProtNLM"/>
    </source>
</evidence>
<organism evidence="2 3">
    <name type="scientific">Rhodococcus oxybenzonivorans</name>
    <dbReference type="NCBI Taxonomy" id="1990687"/>
    <lineage>
        <taxon>Bacteria</taxon>
        <taxon>Bacillati</taxon>
        <taxon>Actinomycetota</taxon>
        <taxon>Actinomycetes</taxon>
        <taxon>Mycobacteriales</taxon>
        <taxon>Nocardiaceae</taxon>
        <taxon>Rhodococcus</taxon>
    </lineage>
</organism>
<dbReference type="Pfam" id="PF12079">
    <property type="entry name" value="DUF3558"/>
    <property type="match status" value="1"/>
</dbReference>
<keyword evidence="3" id="KW-1185">Reference proteome</keyword>
<dbReference type="EMBL" id="CP021354">
    <property type="protein sequence ID" value="AWK74653.1"/>
    <property type="molecule type" value="Genomic_DNA"/>
</dbReference>
<reference evidence="2 3" key="1">
    <citation type="submission" date="2017-05" db="EMBL/GenBank/DDBJ databases">
        <title>Isolation of Rhodococcus sp. S2-17 biodegrading of BP-3.</title>
        <authorList>
            <person name="Lee Y."/>
            <person name="Kim K.H."/>
            <person name="Chun B.H."/>
            <person name="Jung H.S."/>
            <person name="Jeon C.O."/>
        </authorList>
    </citation>
    <scope>NUCLEOTIDE SEQUENCE [LARGE SCALE GENOMIC DNA]</scope>
    <source>
        <strain evidence="2 3">S2-17</strain>
    </source>
</reference>
<evidence type="ECO:0000256" key="1">
    <source>
        <dbReference type="SAM" id="SignalP"/>
    </source>
</evidence>
<gene>
    <name evidence="2" type="ORF">CBI38_26945</name>
</gene>
<sequence length="196" mass="21192">MIRKALCGAAALTVLLGGCGTESASGDSDPVDMPTSTMRVPRHVDQSDRPQVVFDPCLDLSDATLTAAGYDPKSKKNADFTPDSYTFLGCSYDSFRKPEGFYYGMNVLSGNITFAEEEEKKRGHAAPIDINGRSALLIFDSTVTDYCELSIETSYGVLGFTRSIFSDHPGATPESGWCTGLEDTARIFEPFIPKGD</sequence>
<dbReference type="InterPro" id="IPR024520">
    <property type="entry name" value="DUF3558"/>
</dbReference>
<keyword evidence="1" id="KW-0732">Signal</keyword>
<evidence type="ECO:0000313" key="3">
    <source>
        <dbReference type="Proteomes" id="UP000245711"/>
    </source>
</evidence>
<protein>
    <recommendedName>
        <fullName evidence="4">DUF3558 domain-containing protein</fullName>
    </recommendedName>
</protein>
<dbReference type="KEGG" id="roz:CBI38_26945"/>
<dbReference type="AlphaFoldDB" id="A0A2S2C1F4"/>
<evidence type="ECO:0000313" key="2">
    <source>
        <dbReference type="EMBL" id="AWK74653.1"/>
    </source>
</evidence>
<name>A0A2S2C1F4_9NOCA</name>
<accession>A0A2S2C1F4</accession>
<dbReference type="RefSeq" id="WP_109333784.1">
    <property type="nucleotide sequence ID" value="NZ_CP021354.1"/>
</dbReference>
<dbReference type="OrthoDB" id="4552877at2"/>
<feature type="chain" id="PRO_5038643238" description="DUF3558 domain-containing protein" evidence="1">
    <location>
        <begin position="25"/>
        <end position="196"/>
    </location>
</feature>
<proteinExistence type="predicted"/>